<dbReference type="RefSeq" id="WP_130501991.1">
    <property type="nucleotide sequence ID" value="NZ_SHMP01000011.1"/>
</dbReference>
<accession>A0A482Y7H0</accession>
<dbReference type="AlphaFoldDB" id="A0A482Y7H0"/>
<evidence type="ECO:0000313" key="1">
    <source>
        <dbReference type="EMBL" id="RZV05078.1"/>
    </source>
</evidence>
<reference evidence="1 2" key="1">
    <citation type="submission" date="2019-02" db="EMBL/GenBank/DDBJ databases">
        <title>Genomic Encyclopedia of Archaeal and Bacterial Type Strains, Phase II (KMG-II): from individual species to whole genera.</title>
        <authorList>
            <person name="Goeker M."/>
        </authorList>
    </citation>
    <scope>NUCLEOTIDE SEQUENCE [LARGE SCALE GENOMIC DNA]</scope>
    <source>
        <strain evidence="1 2">DSM 18328</strain>
    </source>
</reference>
<sequence>MPEKKNQHYVPKHYLRAWATDGKLNVLPLSAGKIFPDTTDSVCSRNYFYGNPPVVEDELANLDGYHAHPFRELRNGDDLTDLSQQRIELLLSFITTQRTRSRATKEDIEQGYDFLKGAVEDDMGADRYGDKIEWKDDFDEEEKMEKLVEAHLLGVHHFLIAQGIFGYIGIKDLDGVMLCNVTDQEFIVSDAPMVLDIPQYKHQLGLVPAGIGNRGLKIYCPVDQHRILLLYDPDVYRFDQNSKRQVLIKNEEVVDELNLLQFHNAESIVMFNGSREDYILDLYDRIDEVRRREEITTTRETEDMGEFEMEEAPAYQVPKISPDLPGCTPLDGVRYMKRRPASEIEKERQLVHTIFNEVNWASDIAVIYCIRLLEQLLDLQ</sequence>
<dbReference type="EMBL" id="SHMP01000011">
    <property type="protein sequence ID" value="RZV05078.1"/>
    <property type="molecule type" value="Genomic_DNA"/>
</dbReference>
<dbReference type="Proteomes" id="UP000291097">
    <property type="component" value="Unassembled WGS sequence"/>
</dbReference>
<organism evidence="1 2">
    <name type="scientific">Natrinema hispanicum</name>
    <dbReference type="NCBI Taxonomy" id="392421"/>
    <lineage>
        <taxon>Archaea</taxon>
        <taxon>Methanobacteriati</taxon>
        <taxon>Methanobacteriota</taxon>
        <taxon>Stenosarchaea group</taxon>
        <taxon>Halobacteria</taxon>
        <taxon>Halobacteriales</taxon>
        <taxon>Natrialbaceae</taxon>
        <taxon>Natrinema</taxon>
    </lineage>
</organism>
<name>A0A482Y7H0_9EURY</name>
<dbReference type="InterPro" id="IPR025332">
    <property type="entry name" value="DUF4238"/>
</dbReference>
<comment type="caution">
    <text evidence="1">The sequence shown here is derived from an EMBL/GenBank/DDBJ whole genome shotgun (WGS) entry which is preliminary data.</text>
</comment>
<proteinExistence type="predicted"/>
<evidence type="ECO:0000313" key="2">
    <source>
        <dbReference type="Proteomes" id="UP000291097"/>
    </source>
</evidence>
<protein>
    <submittedName>
        <fullName evidence="1">Uncharacterized protein DUF4238</fullName>
    </submittedName>
</protein>
<dbReference type="Pfam" id="PF14022">
    <property type="entry name" value="DUF4238"/>
    <property type="match status" value="1"/>
</dbReference>
<dbReference type="OrthoDB" id="202624at2157"/>
<gene>
    <name evidence="1" type="ORF">BDK88_4317</name>
</gene>